<dbReference type="STRING" id="1855283.SAMN05216382_2797"/>
<dbReference type="AlphaFoldDB" id="A0A1H7TRV8"/>
<organism evidence="3 4">
    <name type="scientific">Sphingomonas palmae</name>
    <dbReference type="NCBI Taxonomy" id="1855283"/>
    <lineage>
        <taxon>Bacteria</taxon>
        <taxon>Pseudomonadati</taxon>
        <taxon>Pseudomonadota</taxon>
        <taxon>Alphaproteobacteria</taxon>
        <taxon>Sphingomonadales</taxon>
        <taxon>Sphingomonadaceae</taxon>
        <taxon>Sphingomonas</taxon>
    </lineage>
</organism>
<feature type="chain" id="PRO_5011731860" description="Alpha/beta hydrolase domain-containing protein" evidence="1">
    <location>
        <begin position="22"/>
        <end position="666"/>
    </location>
</feature>
<evidence type="ECO:0000313" key="4">
    <source>
        <dbReference type="Proteomes" id="UP000199214"/>
    </source>
</evidence>
<name>A0A1H7TRV8_9SPHN</name>
<gene>
    <name evidence="3" type="ORF">SAMN05216382_2797</name>
</gene>
<keyword evidence="1" id="KW-0732">Signal</keyword>
<feature type="signal peptide" evidence="1">
    <location>
        <begin position="1"/>
        <end position="21"/>
    </location>
</feature>
<evidence type="ECO:0000313" key="3">
    <source>
        <dbReference type="EMBL" id="SEL87338.1"/>
    </source>
</evidence>
<dbReference type="EMBL" id="FNZZ01000006">
    <property type="protein sequence ID" value="SEL87338.1"/>
    <property type="molecule type" value="Genomic_DNA"/>
</dbReference>
<dbReference type="RefSeq" id="WP_093007379.1">
    <property type="nucleotide sequence ID" value="NZ_FNZZ01000006.1"/>
</dbReference>
<evidence type="ECO:0000259" key="2">
    <source>
        <dbReference type="Pfam" id="PF20091"/>
    </source>
</evidence>
<keyword evidence="4" id="KW-1185">Reference proteome</keyword>
<dbReference type="Proteomes" id="UP000199214">
    <property type="component" value="Unassembled WGS sequence"/>
</dbReference>
<evidence type="ECO:0000256" key="1">
    <source>
        <dbReference type="SAM" id="SignalP"/>
    </source>
</evidence>
<dbReference type="Pfam" id="PF20091">
    <property type="entry name" value="Abhydrolase_10"/>
    <property type="match status" value="1"/>
</dbReference>
<proteinExistence type="predicted"/>
<feature type="domain" description="Alpha/beta hydrolase" evidence="2">
    <location>
        <begin position="255"/>
        <end position="656"/>
    </location>
</feature>
<accession>A0A1H7TRV8</accession>
<reference evidence="4" key="1">
    <citation type="submission" date="2016-10" db="EMBL/GenBank/DDBJ databases">
        <authorList>
            <person name="Varghese N."/>
            <person name="Submissions S."/>
        </authorList>
    </citation>
    <scope>NUCLEOTIDE SEQUENCE [LARGE SCALE GENOMIC DNA]</scope>
    <source>
        <strain evidence="4">JS21-1</strain>
    </source>
</reference>
<dbReference type="OrthoDB" id="9779952at2"/>
<sequence length="666" mass="71460">MTRKQLAFLLLAASSASVANARLTRLLVTSQEDVAPARPGAPAYRVMRGHYDGEVNPADARNLIITDLSSAPRLANGRVAYRATFAIAVPADLTRTNGFLWYDVPNRGNGSVAADPDGAIRVVSGWQGDLAPQPGAQTLEVPVARGQDGPLTGPVLQRFTDVPAGTRSVAITGSIGRPTARPLPVTPDTHRAQLFHQASDHAALVPVAARDWAFADCRDRPFPGRPDPTQLCLRGGFKPATAYTLTYRGRDPKVLGLGFAAVRDLNAFLRYVARDDAGMLNPVAGLVRWPIITGTSQSGNFTRSLIALGFNASEDGRRVFDGANPNIAARQVPLNIRFGVPGGAAGLFEPGSEGALWWSRYDDRARGRGVSSLLDRCRVDNTCPRIMETFGSAEFWGLRMSPNLVGTDARADLPLPPEVRRYYFPGTTHGGSSVGGFPPGGEKPPAGAPACLMAWNPNPSADTRRALLKALAEWVARGKEPPASRYPTLARGELVEPTAAAMNWPRIPGEPLPDGKLNAFLDYDFGPGFRYNDLSGVIARQPPAIRQVIPSLVPRVDRDGNEVGGVPSVQMLVPLGSYTGWNVQARGYGAGGGCGFVGGFIPFTRTEAERRSSGDPRPSLEARYRDHAGFVAQVRRVAAEQVQHGWLLAPDAERLVKQAEQSNVLR</sequence>
<protein>
    <recommendedName>
        <fullName evidence="2">Alpha/beta hydrolase domain-containing protein</fullName>
    </recommendedName>
</protein>
<dbReference type="InterPro" id="IPR045394">
    <property type="entry name" value="Abhydrolase_dom"/>
</dbReference>